<dbReference type="AlphaFoldDB" id="A0A1I6D4H7"/>
<dbReference type="CDD" id="cd00009">
    <property type="entry name" value="AAA"/>
    <property type="match status" value="1"/>
</dbReference>
<dbReference type="Pfam" id="PF25601">
    <property type="entry name" value="AAA_lid_14"/>
    <property type="match status" value="1"/>
</dbReference>
<dbReference type="PANTHER" id="PTHR32071">
    <property type="entry name" value="TRANSCRIPTIONAL REGULATORY PROTEIN"/>
    <property type="match status" value="1"/>
</dbReference>
<dbReference type="GO" id="GO:0005524">
    <property type="term" value="F:ATP binding"/>
    <property type="evidence" value="ECO:0007669"/>
    <property type="project" value="UniProtKB-KW"/>
</dbReference>
<dbReference type="InterPro" id="IPR029016">
    <property type="entry name" value="GAF-like_dom_sf"/>
</dbReference>
<dbReference type="SMART" id="SM00382">
    <property type="entry name" value="AAA"/>
    <property type="match status" value="1"/>
</dbReference>
<organism evidence="8 9">
    <name type="scientific">Desulfoscipio geothermicus DSM 3669</name>
    <dbReference type="NCBI Taxonomy" id="1121426"/>
    <lineage>
        <taxon>Bacteria</taxon>
        <taxon>Bacillati</taxon>
        <taxon>Bacillota</taxon>
        <taxon>Clostridia</taxon>
        <taxon>Eubacteriales</taxon>
        <taxon>Desulfallaceae</taxon>
        <taxon>Desulfoscipio</taxon>
    </lineage>
</organism>
<evidence type="ECO:0000256" key="1">
    <source>
        <dbReference type="ARBA" id="ARBA00022741"/>
    </source>
</evidence>
<evidence type="ECO:0000313" key="9">
    <source>
        <dbReference type="Proteomes" id="UP000199584"/>
    </source>
</evidence>
<name>A0A1I6D4H7_9FIRM</name>
<dbReference type="CDD" id="cd00130">
    <property type="entry name" value="PAS"/>
    <property type="match status" value="1"/>
</dbReference>
<dbReference type="STRING" id="39060.SAMN05660706_10582"/>
<dbReference type="SUPFAM" id="SSF46689">
    <property type="entry name" value="Homeodomain-like"/>
    <property type="match status" value="1"/>
</dbReference>
<dbReference type="Gene3D" id="1.10.10.60">
    <property type="entry name" value="Homeodomain-like"/>
    <property type="match status" value="1"/>
</dbReference>
<dbReference type="PANTHER" id="PTHR32071:SF57">
    <property type="entry name" value="C4-DICARBOXYLATE TRANSPORT TRANSCRIPTIONAL REGULATORY PROTEIN DCTD"/>
    <property type="match status" value="1"/>
</dbReference>
<protein>
    <submittedName>
        <fullName evidence="8">PAS domain S-box-containing protein</fullName>
    </submittedName>
</protein>
<dbReference type="SMART" id="SM00091">
    <property type="entry name" value="PAS"/>
    <property type="match status" value="1"/>
</dbReference>
<dbReference type="Pfam" id="PF00158">
    <property type="entry name" value="Sigma54_activat"/>
    <property type="match status" value="1"/>
</dbReference>
<evidence type="ECO:0000256" key="2">
    <source>
        <dbReference type="ARBA" id="ARBA00022840"/>
    </source>
</evidence>
<dbReference type="InterPro" id="IPR013767">
    <property type="entry name" value="PAS_fold"/>
</dbReference>
<feature type="domain" description="Sigma-54 factor interaction" evidence="6">
    <location>
        <begin position="375"/>
        <end position="605"/>
    </location>
</feature>
<evidence type="ECO:0000259" key="7">
    <source>
        <dbReference type="PROSITE" id="PS50112"/>
    </source>
</evidence>
<dbReference type="InterPro" id="IPR002078">
    <property type="entry name" value="Sigma_54_int"/>
</dbReference>
<dbReference type="GO" id="GO:0006355">
    <property type="term" value="P:regulation of DNA-templated transcription"/>
    <property type="evidence" value="ECO:0007669"/>
    <property type="project" value="InterPro"/>
</dbReference>
<keyword evidence="3" id="KW-0805">Transcription regulation</keyword>
<dbReference type="Gene3D" id="3.40.50.300">
    <property type="entry name" value="P-loop containing nucleotide triphosphate hydrolases"/>
    <property type="match status" value="1"/>
</dbReference>
<dbReference type="FunFam" id="3.40.50.300:FF:000006">
    <property type="entry name" value="DNA-binding transcriptional regulator NtrC"/>
    <property type="match status" value="1"/>
</dbReference>
<gene>
    <name evidence="8" type="ORF">SAMN05660706_10582</name>
</gene>
<dbReference type="InterPro" id="IPR003018">
    <property type="entry name" value="GAF"/>
</dbReference>
<dbReference type="Pfam" id="PF00989">
    <property type="entry name" value="PAS"/>
    <property type="match status" value="1"/>
</dbReference>
<dbReference type="PROSITE" id="PS00675">
    <property type="entry name" value="SIGMA54_INTERACT_1"/>
    <property type="match status" value="1"/>
</dbReference>
<dbReference type="Gene3D" id="3.30.450.20">
    <property type="entry name" value="PAS domain"/>
    <property type="match status" value="1"/>
</dbReference>
<keyword evidence="5" id="KW-0804">Transcription</keyword>
<dbReference type="Gene3D" id="1.10.8.60">
    <property type="match status" value="1"/>
</dbReference>
<dbReference type="PROSITE" id="PS50045">
    <property type="entry name" value="SIGMA54_INTERACT_4"/>
    <property type="match status" value="1"/>
</dbReference>
<dbReference type="InterPro" id="IPR025662">
    <property type="entry name" value="Sigma_54_int_dom_ATP-bd_1"/>
</dbReference>
<dbReference type="InterPro" id="IPR003593">
    <property type="entry name" value="AAA+_ATPase"/>
</dbReference>
<feature type="domain" description="PAS" evidence="7">
    <location>
        <begin position="221"/>
        <end position="266"/>
    </location>
</feature>
<proteinExistence type="predicted"/>
<dbReference type="Pfam" id="PF02954">
    <property type="entry name" value="HTH_8"/>
    <property type="match status" value="1"/>
</dbReference>
<dbReference type="InterPro" id="IPR035965">
    <property type="entry name" value="PAS-like_dom_sf"/>
</dbReference>
<keyword evidence="1" id="KW-0547">Nucleotide-binding</keyword>
<dbReference type="SUPFAM" id="SSF52540">
    <property type="entry name" value="P-loop containing nucleoside triphosphate hydrolases"/>
    <property type="match status" value="1"/>
</dbReference>
<evidence type="ECO:0000259" key="6">
    <source>
        <dbReference type="PROSITE" id="PS50045"/>
    </source>
</evidence>
<reference evidence="9" key="1">
    <citation type="submission" date="2016-10" db="EMBL/GenBank/DDBJ databases">
        <authorList>
            <person name="Varghese N."/>
            <person name="Submissions S."/>
        </authorList>
    </citation>
    <scope>NUCLEOTIDE SEQUENCE [LARGE SCALE GENOMIC DNA]</scope>
    <source>
        <strain evidence="9">DSM 3669</strain>
    </source>
</reference>
<dbReference type="Pfam" id="PF01590">
    <property type="entry name" value="GAF"/>
    <property type="match status" value="1"/>
</dbReference>
<keyword evidence="9" id="KW-1185">Reference proteome</keyword>
<dbReference type="InterPro" id="IPR058031">
    <property type="entry name" value="AAA_lid_NorR"/>
</dbReference>
<evidence type="ECO:0000313" key="8">
    <source>
        <dbReference type="EMBL" id="SFR00345.1"/>
    </source>
</evidence>
<dbReference type="Gene3D" id="3.30.450.40">
    <property type="match status" value="1"/>
</dbReference>
<dbReference type="GO" id="GO:0043565">
    <property type="term" value="F:sequence-specific DNA binding"/>
    <property type="evidence" value="ECO:0007669"/>
    <property type="project" value="InterPro"/>
</dbReference>
<dbReference type="EMBL" id="FOYM01000005">
    <property type="protein sequence ID" value="SFR00345.1"/>
    <property type="molecule type" value="Genomic_DNA"/>
</dbReference>
<dbReference type="SUPFAM" id="SSF55781">
    <property type="entry name" value="GAF domain-like"/>
    <property type="match status" value="1"/>
</dbReference>
<dbReference type="PRINTS" id="PR01590">
    <property type="entry name" value="HTHFIS"/>
</dbReference>
<evidence type="ECO:0000256" key="3">
    <source>
        <dbReference type="ARBA" id="ARBA00023015"/>
    </source>
</evidence>
<dbReference type="PROSITE" id="PS50112">
    <property type="entry name" value="PAS"/>
    <property type="match status" value="1"/>
</dbReference>
<keyword evidence="4" id="KW-0238">DNA-binding</keyword>
<dbReference type="InterPro" id="IPR000014">
    <property type="entry name" value="PAS"/>
</dbReference>
<evidence type="ECO:0000256" key="5">
    <source>
        <dbReference type="ARBA" id="ARBA00023163"/>
    </source>
</evidence>
<dbReference type="PROSITE" id="PS00688">
    <property type="entry name" value="SIGMA54_INTERACT_3"/>
    <property type="match status" value="1"/>
</dbReference>
<dbReference type="InterPro" id="IPR025944">
    <property type="entry name" value="Sigma_54_int_dom_CS"/>
</dbReference>
<dbReference type="InterPro" id="IPR027417">
    <property type="entry name" value="P-loop_NTPase"/>
</dbReference>
<sequence>MYGSAKLAAIKRLEKSWERFIVSGEFDAQAVDSTIAASWQRCKTAAVNPVGGTCFRIHSDGHLEQLLEANKMLLDIARPVIESIYYTVQGSGFMVVLVNHEGIVLQTMGDCKTLLDAESLHFFRGADWTEESVGTNAIGTCLATGIPIQVTAAEHFCTEHHDWTCSAAPIRGPGGDLLGCLDMSGPYDKMHPHTLGMIVAAAKAIESQLRREITNNELTSTLSRLVTAVNTVSEGILHINADGVITDANISACKMLGLAPDKLKGQKAGDTLGNMRELKRLLAAGEGENDRRQLLDTPRGRFYCSTRSITGGSKKQGEAVMVISPASLGKESVDSGECKPKNAAGRSTVTLSEKPAAKSVTGGDFNRARFTFTDIIGASSQMQAAKELARRAAACSSTVLLLGESGSGKEIFAQAIHNASDRRHGPFIPVNCAAMPAGLIQSELFGYSEGAFTGARRGGQPGKFELAGGGTLFLDEIGDMPLEMQSNLLRVLQEKTVTRVGGKKVIPVDVRVIAATNKDLHQEMQNGKFREDLFYRINVLSIKIPPLRERETDLEYLIEHCLAGVAARLGKNVPRIDPAAMEVLARHHWPGNVRELVNVLEQAVIITDNDLIMTCHLPCYLTGKRPVLVAKMQQVTTLEQLEQQAIKAALDRFNGNISRTARALGIGRNTLYDKLKKYNIR</sequence>
<dbReference type="InterPro" id="IPR009057">
    <property type="entry name" value="Homeodomain-like_sf"/>
</dbReference>
<dbReference type="InterPro" id="IPR002197">
    <property type="entry name" value="HTH_Fis"/>
</dbReference>
<evidence type="ECO:0000256" key="4">
    <source>
        <dbReference type="ARBA" id="ARBA00023125"/>
    </source>
</evidence>
<dbReference type="SUPFAM" id="SSF55785">
    <property type="entry name" value="PYP-like sensor domain (PAS domain)"/>
    <property type="match status" value="1"/>
</dbReference>
<dbReference type="RefSeq" id="WP_245779643.1">
    <property type="nucleotide sequence ID" value="NZ_FOYM01000005.1"/>
</dbReference>
<dbReference type="Proteomes" id="UP000199584">
    <property type="component" value="Unassembled WGS sequence"/>
</dbReference>
<accession>A0A1I6D4H7</accession>
<keyword evidence="2" id="KW-0067">ATP-binding</keyword>